<protein>
    <submittedName>
        <fullName evidence="2">Unannotated protein</fullName>
    </submittedName>
</protein>
<gene>
    <name evidence="2" type="ORF">UFOPK3046_01841</name>
    <name evidence="3" type="ORF">UFOPK4173_01803</name>
</gene>
<feature type="compositionally biased region" description="Polar residues" evidence="1">
    <location>
        <begin position="1"/>
        <end position="12"/>
    </location>
</feature>
<feature type="compositionally biased region" description="Basic and acidic residues" evidence="1">
    <location>
        <begin position="84"/>
        <end position="98"/>
    </location>
</feature>
<dbReference type="EMBL" id="CAFBPW010000280">
    <property type="protein sequence ID" value="CAB5040310.1"/>
    <property type="molecule type" value="Genomic_DNA"/>
</dbReference>
<reference evidence="2" key="1">
    <citation type="submission" date="2020-05" db="EMBL/GenBank/DDBJ databases">
        <authorList>
            <person name="Chiriac C."/>
            <person name="Salcher M."/>
            <person name="Ghai R."/>
            <person name="Kavagutti S V."/>
        </authorList>
    </citation>
    <scope>NUCLEOTIDE SEQUENCE</scope>
</reference>
<dbReference type="AlphaFoldDB" id="A0A6J6ZQL5"/>
<accession>A0A6J6ZQL5</accession>
<evidence type="ECO:0000313" key="3">
    <source>
        <dbReference type="EMBL" id="CAB5040310.1"/>
    </source>
</evidence>
<evidence type="ECO:0000256" key="1">
    <source>
        <dbReference type="SAM" id="MobiDB-lite"/>
    </source>
</evidence>
<feature type="region of interest" description="Disordered" evidence="1">
    <location>
        <begin position="78"/>
        <end position="98"/>
    </location>
</feature>
<proteinExistence type="predicted"/>
<organism evidence="2">
    <name type="scientific">freshwater metagenome</name>
    <dbReference type="NCBI Taxonomy" id="449393"/>
    <lineage>
        <taxon>unclassified sequences</taxon>
        <taxon>metagenomes</taxon>
        <taxon>ecological metagenomes</taxon>
    </lineage>
</organism>
<evidence type="ECO:0000313" key="2">
    <source>
        <dbReference type="EMBL" id="CAB4823045.1"/>
    </source>
</evidence>
<sequence length="98" mass="10499">MAASQQPDSQQENLERAALEQPEIPPLADQVESSALHGMLTGLFYGYRKPVNIAILAAADLHMQRTTQRAVAAIVEAQQQAADAARDGTDESADDDHG</sequence>
<name>A0A6J6ZQL5_9ZZZZ</name>
<feature type="region of interest" description="Disordered" evidence="1">
    <location>
        <begin position="1"/>
        <end position="29"/>
    </location>
</feature>
<dbReference type="EMBL" id="CAFAAQ010000231">
    <property type="protein sequence ID" value="CAB4823045.1"/>
    <property type="molecule type" value="Genomic_DNA"/>
</dbReference>